<proteinExistence type="predicted"/>
<dbReference type="RefSeq" id="WP_007086422.1">
    <property type="nucleotide sequence ID" value="NZ_AJLS01000121.1"/>
</dbReference>
<accession>K6C4V2</accession>
<evidence type="ECO:0000313" key="3">
    <source>
        <dbReference type="Proteomes" id="UP000006316"/>
    </source>
</evidence>
<evidence type="ECO:0008006" key="4">
    <source>
        <dbReference type="Google" id="ProtNLM"/>
    </source>
</evidence>
<dbReference type="Proteomes" id="UP000006316">
    <property type="component" value="Unassembled WGS sequence"/>
</dbReference>
<comment type="caution">
    <text evidence="2">The sequence shown here is derived from an EMBL/GenBank/DDBJ whole genome shotgun (WGS) entry which is preliminary data.</text>
</comment>
<dbReference type="OrthoDB" id="2879970at2"/>
<dbReference type="STRING" id="1117379.BABA_17132"/>
<keyword evidence="1" id="KW-0812">Transmembrane</keyword>
<reference evidence="2 3" key="1">
    <citation type="journal article" date="2012" name="Front. Microbiol.">
        <title>Redundancy and modularity in membrane-associated dissimilatory nitrate reduction in Bacillus.</title>
        <authorList>
            <person name="Heylen K."/>
            <person name="Keltjens J."/>
        </authorList>
    </citation>
    <scope>NUCLEOTIDE SEQUENCE [LARGE SCALE GENOMIC DNA]</scope>
    <source>
        <strain evidence="3">LMG 21833T</strain>
    </source>
</reference>
<sequence>MQLLFWPCTIASLVLCIFSLGFRKSKLLVISSLLILPMSLYLAATPLFLIWGLIFPLLYLGAAKFITKKMIWPAILLVIPNYLLVGWLGSVVLNQ</sequence>
<evidence type="ECO:0000256" key="1">
    <source>
        <dbReference type="SAM" id="Phobius"/>
    </source>
</evidence>
<name>K6C4V2_9BACI</name>
<keyword evidence="1" id="KW-0472">Membrane</keyword>
<dbReference type="EMBL" id="AJLS01000121">
    <property type="protein sequence ID" value="EKN66155.1"/>
    <property type="molecule type" value="Genomic_DNA"/>
</dbReference>
<dbReference type="AlphaFoldDB" id="K6C4V2"/>
<evidence type="ECO:0000313" key="2">
    <source>
        <dbReference type="EMBL" id="EKN66155.1"/>
    </source>
</evidence>
<dbReference type="eggNOG" id="ENOG5030DZZ">
    <property type="taxonomic scope" value="Bacteria"/>
</dbReference>
<feature type="transmembrane region" description="Helical" evidence="1">
    <location>
        <begin position="71"/>
        <end position="93"/>
    </location>
</feature>
<protein>
    <recommendedName>
        <fullName evidence="4">Apolipoprotein N-acyltransferase</fullName>
    </recommendedName>
</protein>
<keyword evidence="3" id="KW-1185">Reference proteome</keyword>
<dbReference type="PATRIC" id="fig|1117379.3.peg.3555"/>
<keyword evidence="1" id="KW-1133">Transmembrane helix</keyword>
<gene>
    <name evidence="2" type="ORF">BABA_17132</name>
</gene>
<feature type="transmembrane region" description="Helical" evidence="1">
    <location>
        <begin position="39"/>
        <end position="59"/>
    </location>
</feature>
<organism evidence="2 3">
    <name type="scientific">Neobacillus bataviensis LMG 21833</name>
    <dbReference type="NCBI Taxonomy" id="1117379"/>
    <lineage>
        <taxon>Bacteria</taxon>
        <taxon>Bacillati</taxon>
        <taxon>Bacillota</taxon>
        <taxon>Bacilli</taxon>
        <taxon>Bacillales</taxon>
        <taxon>Bacillaceae</taxon>
        <taxon>Neobacillus</taxon>
    </lineage>
</organism>